<dbReference type="AlphaFoldDB" id="A0A9N9FN10"/>
<dbReference type="Proteomes" id="UP000789739">
    <property type="component" value="Unassembled WGS sequence"/>
</dbReference>
<proteinExistence type="predicted"/>
<name>A0A9N9FN10_9GLOM</name>
<accession>A0A9N9FN10</accession>
<organism evidence="1 2">
    <name type="scientific">Paraglomus brasilianum</name>
    <dbReference type="NCBI Taxonomy" id="144538"/>
    <lineage>
        <taxon>Eukaryota</taxon>
        <taxon>Fungi</taxon>
        <taxon>Fungi incertae sedis</taxon>
        <taxon>Mucoromycota</taxon>
        <taxon>Glomeromycotina</taxon>
        <taxon>Glomeromycetes</taxon>
        <taxon>Paraglomerales</taxon>
        <taxon>Paraglomeraceae</taxon>
        <taxon>Paraglomus</taxon>
    </lineage>
</organism>
<dbReference type="EMBL" id="CAJVPI010000546">
    <property type="protein sequence ID" value="CAG8548952.1"/>
    <property type="molecule type" value="Genomic_DNA"/>
</dbReference>
<protein>
    <submittedName>
        <fullName evidence="1">7631_t:CDS:1</fullName>
    </submittedName>
</protein>
<reference evidence="1" key="1">
    <citation type="submission" date="2021-06" db="EMBL/GenBank/DDBJ databases">
        <authorList>
            <person name="Kallberg Y."/>
            <person name="Tangrot J."/>
            <person name="Rosling A."/>
        </authorList>
    </citation>
    <scope>NUCLEOTIDE SEQUENCE</scope>
    <source>
        <strain evidence="1">BR232B</strain>
    </source>
</reference>
<gene>
    <name evidence="1" type="ORF">PBRASI_LOCUS4981</name>
</gene>
<evidence type="ECO:0000313" key="2">
    <source>
        <dbReference type="Proteomes" id="UP000789739"/>
    </source>
</evidence>
<keyword evidence="2" id="KW-1185">Reference proteome</keyword>
<sequence length="58" mass="6553">MQIGSSKTPHTEAGETPMICYSEKFGKRGTLFVTKFSLKVKLLLIFKEFASNELIQPM</sequence>
<comment type="caution">
    <text evidence="1">The sequence shown here is derived from an EMBL/GenBank/DDBJ whole genome shotgun (WGS) entry which is preliminary data.</text>
</comment>
<evidence type="ECO:0000313" key="1">
    <source>
        <dbReference type="EMBL" id="CAG8548952.1"/>
    </source>
</evidence>